<name>A0AAU9N2A0_9ASTR</name>
<proteinExistence type="predicted"/>
<dbReference type="Gene3D" id="1.10.287.1080">
    <property type="entry name" value="MazG-like"/>
    <property type="match status" value="1"/>
</dbReference>
<dbReference type="PANTHER" id="PTHR14552">
    <property type="match status" value="1"/>
</dbReference>
<accession>A0AAU9N2A0</accession>
<sequence length="73" mass="8455">MENLHKLYRKFKDASLEELRARLAKFAKVRNLDQYHSLRNLLLALLVDVCGLDLGQTALSKIVKNTQKYPILD</sequence>
<keyword evidence="2" id="KW-1185">Reference proteome</keyword>
<gene>
    <name evidence="1" type="ORF">LVIROSA_LOCUS17261</name>
</gene>
<dbReference type="SUPFAM" id="SSF101386">
    <property type="entry name" value="all-alpha NTP pyrophosphatases"/>
    <property type="match status" value="1"/>
</dbReference>
<reference evidence="1 2" key="1">
    <citation type="submission" date="2022-01" db="EMBL/GenBank/DDBJ databases">
        <authorList>
            <person name="Xiong W."/>
            <person name="Schranz E."/>
        </authorList>
    </citation>
    <scope>NUCLEOTIDE SEQUENCE [LARGE SCALE GENOMIC DNA]</scope>
</reference>
<dbReference type="EMBL" id="CAKMRJ010003334">
    <property type="protein sequence ID" value="CAH1430489.1"/>
    <property type="molecule type" value="Genomic_DNA"/>
</dbReference>
<protein>
    <submittedName>
        <fullName evidence="1">Uncharacterized protein</fullName>
    </submittedName>
</protein>
<dbReference type="Proteomes" id="UP001157418">
    <property type="component" value="Unassembled WGS sequence"/>
</dbReference>
<comment type="caution">
    <text evidence="1">The sequence shown here is derived from an EMBL/GenBank/DDBJ whole genome shotgun (WGS) entry which is preliminary data.</text>
</comment>
<dbReference type="AlphaFoldDB" id="A0AAU9N2A0"/>
<organism evidence="1 2">
    <name type="scientific">Lactuca virosa</name>
    <dbReference type="NCBI Taxonomy" id="75947"/>
    <lineage>
        <taxon>Eukaryota</taxon>
        <taxon>Viridiplantae</taxon>
        <taxon>Streptophyta</taxon>
        <taxon>Embryophyta</taxon>
        <taxon>Tracheophyta</taxon>
        <taxon>Spermatophyta</taxon>
        <taxon>Magnoliopsida</taxon>
        <taxon>eudicotyledons</taxon>
        <taxon>Gunneridae</taxon>
        <taxon>Pentapetalae</taxon>
        <taxon>asterids</taxon>
        <taxon>campanulids</taxon>
        <taxon>Asterales</taxon>
        <taxon>Asteraceae</taxon>
        <taxon>Cichorioideae</taxon>
        <taxon>Cichorieae</taxon>
        <taxon>Lactucinae</taxon>
        <taxon>Lactuca</taxon>
    </lineage>
</organism>
<evidence type="ECO:0000313" key="1">
    <source>
        <dbReference type="EMBL" id="CAH1430489.1"/>
    </source>
</evidence>
<evidence type="ECO:0000313" key="2">
    <source>
        <dbReference type="Proteomes" id="UP001157418"/>
    </source>
</evidence>
<dbReference type="PANTHER" id="PTHR14552:SF24">
    <property type="entry name" value="DCTP PYROPHOSPHATASE 1"/>
    <property type="match status" value="1"/>
</dbReference>